<keyword evidence="2" id="KW-1185">Reference proteome</keyword>
<evidence type="ECO:0000313" key="1">
    <source>
        <dbReference type="EMBL" id="ARU48165.1"/>
    </source>
</evidence>
<reference evidence="2" key="1">
    <citation type="submission" date="2017-05" db="EMBL/GenBank/DDBJ databases">
        <title>Dechlorination kinetics govern the competition between two new strains of the genus Sulfurospirillum.</title>
        <authorList>
            <person name="Buttet G.F."/>
            <person name="Murray A.M."/>
            <person name="Goris T."/>
            <person name="Burion M."/>
            <person name="Lin B."/>
            <person name="Rolle M."/>
            <person name="Maillard J."/>
        </authorList>
    </citation>
    <scope>NUCLEOTIDE SEQUENCE [LARGE SCALE GENOMIC DNA]</scope>
    <source>
        <strain evidence="2">SL2-1</strain>
    </source>
</reference>
<evidence type="ECO:0000313" key="2">
    <source>
        <dbReference type="Proteomes" id="UP000196005"/>
    </source>
</evidence>
<gene>
    <name evidence="1" type="ORF">Sdiek1_0999</name>
</gene>
<accession>A0A1Y0HLE3</accession>
<dbReference type="RefSeq" id="WP_087438163.1">
    <property type="nucleotide sequence ID" value="NZ_CP021416.1"/>
</dbReference>
<sequence>MDIVVIHTKSLRIMRQEYRLPLRMLFLKHYVCMFKGIEMKETDKHTFFKKNSKLDESTLSPKAKALLEELSVELKLPKEVVAELARTMYRLYKDKV</sequence>
<dbReference type="AlphaFoldDB" id="A0A1Y0HLE3"/>
<name>A0A1Y0HLE3_9BACT</name>
<dbReference type="KEGG" id="suls:Sdiek1_0999"/>
<protein>
    <submittedName>
        <fullName evidence="1">Uncharacterized protein</fullName>
    </submittedName>
</protein>
<organism evidence="1 2">
    <name type="scientific">Sulfurospirillum diekertiae</name>
    <dbReference type="NCBI Taxonomy" id="1854492"/>
    <lineage>
        <taxon>Bacteria</taxon>
        <taxon>Pseudomonadati</taxon>
        <taxon>Campylobacterota</taxon>
        <taxon>Epsilonproteobacteria</taxon>
        <taxon>Campylobacterales</taxon>
        <taxon>Sulfurospirillaceae</taxon>
        <taxon>Sulfurospirillum</taxon>
    </lineage>
</organism>
<dbReference type="EMBL" id="CP021416">
    <property type="protein sequence ID" value="ARU48165.1"/>
    <property type="molecule type" value="Genomic_DNA"/>
</dbReference>
<proteinExistence type="predicted"/>
<dbReference type="Proteomes" id="UP000196005">
    <property type="component" value="Chromosome"/>
</dbReference>